<evidence type="ECO:0000256" key="4">
    <source>
        <dbReference type="SAM" id="SignalP"/>
    </source>
</evidence>
<dbReference type="AlphaFoldDB" id="A0A1H6JPD9"/>
<dbReference type="InterPro" id="IPR017937">
    <property type="entry name" value="Thioredoxin_CS"/>
</dbReference>
<dbReference type="PANTHER" id="PTHR42852">
    <property type="entry name" value="THIOL:DISULFIDE INTERCHANGE PROTEIN DSBE"/>
    <property type="match status" value="1"/>
</dbReference>
<proteinExistence type="predicted"/>
<comment type="subcellular location">
    <subcellularLocation>
        <location evidence="1">Cell envelope</location>
    </subcellularLocation>
</comment>
<evidence type="ECO:0000259" key="5">
    <source>
        <dbReference type="PROSITE" id="PS51352"/>
    </source>
</evidence>
<dbReference type="CDD" id="cd02966">
    <property type="entry name" value="TlpA_like_family"/>
    <property type="match status" value="1"/>
</dbReference>
<evidence type="ECO:0000256" key="3">
    <source>
        <dbReference type="ARBA" id="ARBA00023284"/>
    </source>
</evidence>
<dbReference type="InterPro" id="IPR013740">
    <property type="entry name" value="Redoxin"/>
</dbReference>
<feature type="domain" description="Thioredoxin" evidence="5">
    <location>
        <begin position="38"/>
        <end position="180"/>
    </location>
</feature>
<keyword evidence="6" id="KW-0413">Isomerase</keyword>
<evidence type="ECO:0000256" key="1">
    <source>
        <dbReference type="ARBA" id="ARBA00004196"/>
    </source>
</evidence>
<keyword evidence="2" id="KW-0201">Cytochrome c-type biogenesis</keyword>
<dbReference type="RefSeq" id="WP_090845031.1">
    <property type="nucleotide sequence ID" value="NZ_FNXG01000001.1"/>
</dbReference>
<sequence length="181" mass="19445">MLRFLALYTSLALAANAAAAAPVDWQAARDAGLPKLIESEPSAVPGIEFSDVDGATHSLSDWQGQVVLLNFWATWCAPCREEMPSLDALQRERGGERFQVVTVASGRNPPAAIERFFAEENITELPSLTDPKMSLARAFGVMAMPVTILIDAEGNEVARMTGDADWASPAALALIDQMLAE</sequence>
<dbReference type="PANTHER" id="PTHR42852:SF18">
    <property type="entry name" value="CHROMOSOME UNDETERMINED SCAFFOLD_47, WHOLE GENOME SHOTGUN SEQUENCE"/>
    <property type="match status" value="1"/>
</dbReference>
<dbReference type="GO" id="GO:0015036">
    <property type="term" value="F:disulfide oxidoreductase activity"/>
    <property type="evidence" value="ECO:0007669"/>
    <property type="project" value="UniProtKB-ARBA"/>
</dbReference>
<dbReference type="STRING" id="65735.SAMN04488075_0523"/>
<dbReference type="InterPro" id="IPR036249">
    <property type="entry name" value="Thioredoxin-like_sf"/>
</dbReference>
<dbReference type="OrthoDB" id="9799347at2"/>
<dbReference type="SUPFAM" id="SSF52833">
    <property type="entry name" value="Thioredoxin-like"/>
    <property type="match status" value="1"/>
</dbReference>
<dbReference type="GO" id="GO:0017004">
    <property type="term" value="P:cytochrome complex assembly"/>
    <property type="evidence" value="ECO:0007669"/>
    <property type="project" value="UniProtKB-KW"/>
</dbReference>
<dbReference type="Pfam" id="PF08534">
    <property type="entry name" value="Redoxin"/>
    <property type="match status" value="1"/>
</dbReference>
<dbReference type="PROSITE" id="PS00194">
    <property type="entry name" value="THIOREDOXIN_1"/>
    <property type="match status" value="1"/>
</dbReference>
<dbReference type="InterPro" id="IPR013766">
    <property type="entry name" value="Thioredoxin_domain"/>
</dbReference>
<name>A0A1H6JPD9_9RHOB</name>
<evidence type="ECO:0000313" key="6">
    <source>
        <dbReference type="EMBL" id="SEH63980.1"/>
    </source>
</evidence>
<dbReference type="GO" id="GO:0016853">
    <property type="term" value="F:isomerase activity"/>
    <property type="evidence" value="ECO:0007669"/>
    <property type="project" value="UniProtKB-KW"/>
</dbReference>
<feature type="signal peptide" evidence="4">
    <location>
        <begin position="1"/>
        <end position="20"/>
    </location>
</feature>
<gene>
    <name evidence="6" type="ORF">SAMN04488075_0523</name>
</gene>
<dbReference type="Gene3D" id="3.40.30.10">
    <property type="entry name" value="Glutaredoxin"/>
    <property type="match status" value="1"/>
</dbReference>
<reference evidence="7" key="1">
    <citation type="submission" date="2016-10" db="EMBL/GenBank/DDBJ databases">
        <authorList>
            <person name="Varghese N."/>
            <person name="Submissions S."/>
        </authorList>
    </citation>
    <scope>NUCLEOTIDE SEQUENCE [LARGE SCALE GENOMIC DNA]</scope>
    <source>
        <strain evidence="7">DSM 11593</strain>
    </source>
</reference>
<dbReference type="GO" id="GO:0030313">
    <property type="term" value="C:cell envelope"/>
    <property type="evidence" value="ECO:0007669"/>
    <property type="project" value="UniProtKB-SubCell"/>
</dbReference>
<protein>
    <submittedName>
        <fullName evidence="6">Thiol-disulfide isomerase or thioredoxin</fullName>
    </submittedName>
</protein>
<organism evidence="6 7">
    <name type="scientific">Paracoccus alkenifer</name>
    <dbReference type="NCBI Taxonomy" id="65735"/>
    <lineage>
        <taxon>Bacteria</taxon>
        <taxon>Pseudomonadati</taxon>
        <taxon>Pseudomonadota</taxon>
        <taxon>Alphaproteobacteria</taxon>
        <taxon>Rhodobacterales</taxon>
        <taxon>Paracoccaceae</taxon>
        <taxon>Paracoccus</taxon>
    </lineage>
</organism>
<keyword evidence="4" id="KW-0732">Signal</keyword>
<evidence type="ECO:0000256" key="2">
    <source>
        <dbReference type="ARBA" id="ARBA00022748"/>
    </source>
</evidence>
<dbReference type="EMBL" id="FNXG01000001">
    <property type="protein sequence ID" value="SEH63980.1"/>
    <property type="molecule type" value="Genomic_DNA"/>
</dbReference>
<evidence type="ECO:0000313" key="7">
    <source>
        <dbReference type="Proteomes" id="UP000199125"/>
    </source>
</evidence>
<accession>A0A1H6JPD9</accession>
<dbReference type="Proteomes" id="UP000199125">
    <property type="component" value="Unassembled WGS sequence"/>
</dbReference>
<feature type="chain" id="PRO_5011788670" evidence="4">
    <location>
        <begin position="21"/>
        <end position="181"/>
    </location>
</feature>
<dbReference type="PROSITE" id="PS51352">
    <property type="entry name" value="THIOREDOXIN_2"/>
    <property type="match status" value="1"/>
</dbReference>
<keyword evidence="3" id="KW-0676">Redox-active center</keyword>
<dbReference type="InterPro" id="IPR050553">
    <property type="entry name" value="Thioredoxin_ResA/DsbE_sf"/>
</dbReference>
<keyword evidence="7" id="KW-1185">Reference proteome</keyword>